<dbReference type="EMBL" id="CM044702">
    <property type="protein sequence ID" value="KAI5676248.1"/>
    <property type="molecule type" value="Genomic_DNA"/>
</dbReference>
<dbReference type="Proteomes" id="UP001060085">
    <property type="component" value="Linkage Group LG02"/>
</dbReference>
<comment type="caution">
    <text evidence="1">The sequence shown here is derived from an EMBL/GenBank/DDBJ whole genome shotgun (WGS) entry which is preliminary data.</text>
</comment>
<reference evidence="2" key="1">
    <citation type="journal article" date="2023" name="Nat. Plants">
        <title>Single-cell RNA sequencing provides a high-resolution roadmap for understanding the multicellular compartmentation of specialized metabolism.</title>
        <authorList>
            <person name="Sun S."/>
            <person name="Shen X."/>
            <person name="Li Y."/>
            <person name="Li Y."/>
            <person name="Wang S."/>
            <person name="Li R."/>
            <person name="Zhang H."/>
            <person name="Shen G."/>
            <person name="Guo B."/>
            <person name="Wei J."/>
            <person name="Xu J."/>
            <person name="St-Pierre B."/>
            <person name="Chen S."/>
            <person name="Sun C."/>
        </authorList>
    </citation>
    <scope>NUCLEOTIDE SEQUENCE [LARGE SCALE GENOMIC DNA]</scope>
</reference>
<evidence type="ECO:0000313" key="2">
    <source>
        <dbReference type="Proteomes" id="UP001060085"/>
    </source>
</evidence>
<sequence length="258" mass="28814">MTLWTILGGVGSSDEANVAPQPATTYFPVHDSAASAKPFLRTTEEDAFSLYHDYTFKLDFNIHKGQQKFKEGSTIKTTNDKIIIEVRPYYVDNLENKGGSSNTKDLFGRRAKGECNVRKKSIVEIMCNQEKGKRKSALMHASRIKMTVQLSMNNEALWRLVNAPSSECQISLGIFNSNDVEPLRYKFFITKSGYCRNLSHSLSVATQDGRVTAQAPDFTGTNVYHTTPHTAKSVTRHGLPKYKLTTIRALAPSVMLVI</sequence>
<name>A0ACC0BUJ9_CATRO</name>
<keyword evidence="2" id="KW-1185">Reference proteome</keyword>
<organism evidence="1 2">
    <name type="scientific">Catharanthus roseus</name>
    <name type="common">Madagascar periwinkle</name>
    <name type="synonym">Vinca rosea</name>
    <dbReference type="NCBI Taxonomy" id="4058"/>
    <lineage>
        <taxon>Eukaryota</taxon>
        <taxon>Viridiplantae</taxon>
        <taxon>Streptophyta</taxon>
        <taxon>Embryophyta</taxon>
        <taxon>Tracheophyta</taxon>
        <taxon>Spermatophyta</taxon>
        <taxon>Magnoliopsida</taxon>
        <taxon>eudicotyledons</taxon>
        <taxon>Gunneridae</taxon>
        <taxon>Pentapetalae</taxon>
        <taxon>asterids</taxon>
        <taxon>lamiids</taxon>
        <taxon>Gentianales</taxon>
        <taxon>Apocynaceae</taxon>
        <taxon>Rauvolfioideae</taxon>
        <taxon>Vinceae</taxon>
        <taxon>Catharanthinae</taxon>
        <taxon>Catharanthus</taxon>
    </lineage>
</organism>
<evidence type="ECO:0000313" key="1">
    <source>
        <dbReference type="EMBL" id="KAI5676248.1"/>
    </source>
</evidence>
<gene>
    <name evidence="1" type="ORF">M9H77_07198</name>
</gene>
<accession>A0ACC0BUJ9</accession>
<protein>
    <submittedName>
        <fullName evidence="1">Uncharacterized protein</fullName>
    </submittedName>
</protein>
<proteinExistence type="predicted"/>